<dbReference type="Proteomes" id="UP000658690">
    <property type="component" value="Unassembled WGS sequence"/>
</dbReference>
<keyword evidence="3" id="KW-1185">Reference proteome</keyword>
<dbReference type="RefSeq" id="WP_171689084.1">
    <property type="nucleotide sequence ID" value="NZ_WHOC01000045.1"/>
</dbReference>
<reference evidence="2 3" key="1">
    <citation type="submission" date="2019-10" db="EMBL/GenBank/DDBJ databases">
        <title>Description of Paenibacillus choica sp. nov.</title>
        <authorList>
            <person name="Carlier A."/>
            <person name="Qi S."/>
        </authorList>
    </citation>
    <scope>NUCLEOTIDE SEQUENCE [LARGE SCALE GENOMIC DNA]</scope>
    <source>
        <strain evidence="2 3">LMG 31460</strain>
    </source>
</reference>
<dbReference type="SUPFAM" id="SSF69304">
    <property type="entry name" value="Tricorn protease N-terminal domain"/>
    <property type="match status" value="1"/>
</dbReference>
<dbReference type="EMBL" id="WHOC01000045">
    <property type="protein sequence ID" value="NOU85765.1"/>
    <property type="molecule type" value="Genomic_DNA"/>
</dbReference>
<organism evidence="2 3">
    <name type="scientific">Paenibacillus germinis</name>
    <dbReference type="NCBI Taxonomy" id="2654979"/>
    <lineage>
        <taxon>Bacteria</taxon>
        <taxon>Bacillati</taxon>
        <taxon>Bacillota</taxon>
        <taxon>Bacilli</taxon>
        <taxon>Bacillales</taxon>
        <taxon>Paenibacillaceae</taxon>
        <taxon>Paenibacillus</taxon>
    </lineage>
</organism>
<keyword evidence="1" id="KW-0732">Signal</keyword>
<dbReference type="PROSITE" id="PS51257">
    <property type="entry name" value="PROKAR_LIPOPROTEIN"/>
    <property type="match status" value="1"/>
</dbReference>
<evidence type="ECO:0008006" key="4">
    <source>
        <dbReference type="Google" id="ProtNLM"/>
    </source>
</evidence>
<proteinExistence type="predicted"/>
<feature type="signal peptide" evidence="1">
    <location>
        <begin position="1"/>
        <end position="22"/>
    </location>
</feature>
<evidence type="ECO:0000313" key="2">
    <source>
        <dbReference type="EMBL" id="NOU85765.1"/>
    </source>
</evidence>
<evidence type="ECO:0000313" key="3">
    <source>
        <dbReference type="Proteomes" id="UP000658690"/>
    </source>
</evidence>
<feature type="chain" id="PRO_5047544392" description="Lipoprotein" evidence="1">
    <location>
        <begin position="23"/>
        <end position="454"/>
    </location>
</feature>
<comment type="caution">
    <text evidence="2">The sequence shown here is derived from an EMBL/GenBank/DDBJ whole genome shotgun (WGS) entry which is preliminary data.</text>
</comment>
<protein>
    <recommendedName>
        <fullName evidence="4">Lipoprotein</fullName>
    </recommendedName>
</protein>
<accession>A0ABX1YXB1</accession>
<sequence length="454" mass="50790">MKIKWTAATLICLLLLSGCRFGTVSHSSIDWVDFLKLNGIIYQGTSNAVLIDPSKIGKEIGKVRFKVEGNVLDSGYIIKDRDAAFLEKGTAIFELIGYPNWEVVAVVDLFGVNGYRIFVEQNKQFNFGQPAEEKVKKVQIAEVDQQGKEGKVIADLSWGSASFFMSVLNRSVQSDSFIPSRVLGDSKSYQLLLDTGEVIGYKSYIYFDGDHYYMQEGNPVMLPNEIAYYFTGERDIIFRTNEMEFTVPGNAVTVASGEKIKRDGSSDNITLVSKDGSEERSLLSIVEIANLWERIRKEKPGSGEAKTLLYAASRPTPINDGHLIAFESNKNTIMDTKNYFDVLLIDLDGQGEKVLIPGSKYGYSMILDAFGDRLIASTEKRSLLDVNVQSGVIREYSINAYLVALSNDGRYVLYRNMENDAMVGNELWAFDLEKVQKIPLGQVPQDFIYNKGIK</sequence>
<gene>
    <name evidence="2" type="ORF">GC102_08260</name>
</gene>
<name>A0ABX1YXB1_9BACL</name>
<evidence type="ECO:0000256" key="1">
    <source>
        <dbReference type="SAM" id="SignalP"/>
    </source>
</evidence>